<gene>
    <name evidence="2" type="ORF">C1H46_039153</name>
</gene>
<sequence length="73" mass="7755">MGETILPDLGADILIPLRAVIGIAFSLIQLMYVLQVKLSPGSLSHPRNSAGGSSRRCQAGNTSLHAAWELELV</sequence>
<keyword evidence="3" id="KW-1185">Reference proteome</keyword>
<dbReference type="EMBL" id="VIEB01001111">
    <property type="protein sequence ID" value="TQD75305.1"/>
    <property type="molecule type" value="Genomic_DNA"/>
</dbReference>
<dbReference type="AlphaFoldDB" id="A0A540KM56"/>
<evidence type="ECO:0000256" key="1">
    <source>
        <dbReference type="SAM" id="Phobius"/>
    </source>
</evidence>
<keyword evidence="1" id="KW-0472">Membrane</keyword>
<evidence type="ECO:0000313" key="3">
    <source>
        <dbReference type="Proteomes" id="UP000315295"/>
    </source>
</evidence>
<accession>A0A540KM56</accession>
<name>A0A540KM56_MALBA</name>
<feature type="transmembrane region" description="Helical" evidence="1">
    <location>
        <begin position="13"/>
        <end position="34"/>
    </location>
</feature>
<dbReference type="Proteomes" id="UP000315295">
    <property type="component" value="Unassembled WGS sequence"/>
</dbReference>
<evidence type="ECO:0000313" key="2">
    <source>
        <dbReference type="EMBL" id="TQD75305.1"/>
    </source>
</evidence>
<protein>
    <submittedName>
        <fullName evidence="2">Uncharacterized protein</fullName>
    </submittedName>
</protein>
<keyword evidence="1" id="KW-1133">Transmembrane helix</keyword>
<reference evidence="2 3" key="1">
    <citation type="journal article" date="2019" name="G3 (Bethesda)">
        <title>Sequencing of a Wild Apple (Malus baccata) Genome Unravels the Differences Between Cultivated and Wild Apple Species Regarding Disease Resistance and Cold Tolerance.</title>
        <authorList>
            <person name="Chen X."/>
        </authorList>
    </citation>
    <scope>NUCLEOTIDE SEQUENCE [LARGE SCALE GENOMIC DNA]</scope>
    <source>
        <strain evidence="3">cv. Shandingzi</strain>
        <tissue evidence="2">Leaves</tissue>
    </source>
</reference>
<proteinExistence type="predicted"/>
<keyword evidence="1" id="KW-0812">Transmembrane</keyword>
<comment type="caution">
    <text evidence="2">The sequence shown here is derived from an EMBL/GenBank/DDBJ whole genome shotgun (WGS) entry which is preliminary data.</text>
</comment>
<organism evidence="2 3">
    <name type="scientific">Malus baccata</name>
    <name type="common">Siberian crab apple</name>
    <name type="synonym">Pyrus baccata</name>
    <dbReference type="NCBI Taxonomy" id="106549"/>
    <lineage>
        <taxon>Eukaryota</taxon>
        <taxon>Viridiplantae</taxon>
        <taxon>Streptophyta</taxon>
        <taxon>Embryophyta</taxon>
        <taxon>Tracheophyta</taxon>
        <taxon>Spermatophyta</taxon>
        <taxon>Magnoliopsida</taxon>
        <taxon>eudicotyledons</taxon>
        <taxon>Gunneridae</taxon>
        <taxon>Pentapetalae</taxon>
        <taxon>rosids</taxon>
        <taxon>fabids</taxon>
        <taxon>Rosales</taxon>
        <taxon>Rosaceae</taxon>
        <taxon>Amygdaloideae</taxon>
        <taxon>Maleae</taxon>
        <taxon>Malus</taxon>
    </lineage>
</organism>